<evidence type="ECO:0000256" key="1">
    <source>
        <dbReference type="SAM" id="MobiDB-lite"/>
    </source>
</evidence>
<reference evidence="2 3" key="1">
    <citation type="journal article" date="2023" name="Plants (Basel)">
        <title>Bridging the Gap: Combining Genomics and Transcriptomics Approaches to Understand Stylosanthes scabra, an Orphan Legume from the Brazilian Caatinga.</title>
        <authorList>
            <person name="Ferreira-Neto J.R.C."/>
            <person name="da Silva M.D."/>
            <person name="Binneck E."/>
            <person name="de Melo N.F."/>
            <person name="da Silva R.H."/>
            <person name="de Melo A.L.T.M."/>
            <person name="Pandolfi V."/>
            <person name="Bustamante F.O."/>
            <person name="Brasileiro-Vidal A.C."/>
            <person name="Benko-Iseppon A.M."/>
        </authorList>
    </citation>
    <scope>NUCLEOTIDE SEQUENCE [LARGE SCALE GENOMIC DNA]</scope>
    <source>
        <tissue evidence="2">Leaves</tissue>
    </source>
</reference>
<gene>
    <name evidence="2" type="ORF">PIB30_019884</name>
</gene>
<dbReference type="EMBL" id="JASCZI010090683">
    <property type="protein sequence ID" value="MED6144915.1"/>
    <property type="molecule type" value="Genomic_DNA"/>
</dbReference>
<feature type="region of interest" description="Disordered" evidence="1">
    <location>
        <begin position="59"/>
        <end position="138"/>
    </location>
</feature>
<dbReference type="Proteomes" id="UP001341840">
    <property type="component" value="Unassembled WGS sequence"/>
</dbReference>
<feature type="compositionally biased region" description="Polar residues" evidence="1">
    <location>
        <begin position="128"/>
        <end position="138"/>
    </location>
</feature>
<evidence type="ECO:0000313" key="3">
    <source>
        <dbReference type="Proteomes" id="UP001341840"/>
    </source>
</evidence>
<evidence type="ECO:0000313" key="2">
    <source>
        <dbReference type="EMBL" id="MED6144915.1"/>
    </source>
</evidence>
<protein>
    <submittedName>
        <fullName evidence="2">Uncharacterized protein</fullName>
    </submittedName>
</protein>
<sequence length="138" mass="14094">MPGCVRIGSSNGLLERVLSGVSSAFSASPLTSINGVNPRPGSIGAASCWVSNGTAPLKGTDDVGPCTVSSGATPLKGVGPSLSTKISTPCKDSAQPQTPWSTKKHKRLRPSSLQNSPIDDDREPPKPTSSLSSLHDTA</sequence>
<organism evidence="2 3">
    <name type="scientific">Stylosanthes scabra</name>
    <dbReference type="NCBI Taxonomy" id="79078"/>
    <lineage>
        <taxon>Eukaryota</taxon>
        <taxon>Viridiplantae</taxon>
        <taxon>Streptophyta</taxon>
        <taxon>Embryophyta</taxon>
        <taxon>Tracheophyta</taxon>
        <taxon>Spermatophyta</taxon>
        <taxon>Magnoliopsida</taxon>
        <taxon>eudicotyledons</taxon>
        <taxon>Gunneridae</taxon>
        <taxon>Pentapetalae</taxon>
        <taxon>rosids</taxon>
        <taxon>fabids</taxon>
        <taxon>Fabales</taxon>
        <taxon>Fabaceae</taxon>
        <taxon>Papilionoideae</taxon>
        <taxon>50 kb inversion clade</taxon>
        <taxon>dalbergioids sensu lato</taxon>
        <taxon>Dalbergieae</taxon>
        <taxon>Pterocarpus clade</taxon>
        <taxon>Stylosanthes</taxon>
    </lineage>
</organism>
<accession>A0ABU6T847</accession>
<comment type="caution">
    <text evidence="2">The sequence shown here is derived from an EMBL/GenBank/DDBJ whole genome shotgun (WGS) entry which is preliminary data.</text>
</comment>
<name>A0ABU6T847_9FABA</name>
<proteinExistence type="predicted"/>
<keyword evidence="3" id="KW-1185">Reference proteome</keyword>